<keyword evidence="2" id="KW-0677">Repeat</keyword>
<keyword evidence="1" id="KW-0433">Leucine-rich repeat</keyword>
<dbReference type="SMART" id="SM00364">
    <property type="entry name" value="LRR_BAC"/>
    <property type="match status" value="2"/>
</dbReference>
<evidence type="ECO:0000256" key="1">
    <source>
        <dbReference type="ARBA" id="ARBA00022614"/>
    </source>
</evidence>
<dbReference type="PANTHER" id="PTHR48051:SF1">
    <property type="entry name" value="RAS SUPPRESSOR PROTEIN 1"/>
    <property type="match status" value="1"/>
</dbReference>
<evidence type="ECO:0000313" key="3">
    <source>
        <dbReference type="EMBL" id="CAI9783373.1"/>
    </source>
</evidence>
<dbReference type="GO" id="GO:0005737">
    <property type="term" value="C:cytoplasm"/>
    <property type="evidence" value="ECO:0007669"/>
    <property type="project" value="TreeGrafter"/>
</dbReference>
<protein>
    <submittedName>
        <fullName evidence="3">Uncharacterized protein</fullName>
    </submittedName>
</protein>
<accession>A0AAD2EBM4</accession>
<dbReference type="EMBL" id="OU503054">
    <property type="protein sequence ID" value="CAI9783373.1"/>
    <property type="molecule type" value="Genomic_DNA"/>
</dbReference>
<organism evidence="3 4">
    <name type="scientific">Fraxinus pennsylvanica</name>
    <dbReference type="NCBI Taxonomy" id="56036"/>
    <lineage>
        <taxon>Eukaryota</taxon>
        <taxon>Viridiplantae</taxon>
        <taxon>Streptophyta</taxon>
        <taxon>Embryophyta</taxon>
        <taxon>Tracheophyta</taxon>
        <taxon>Spermatophyta</taxon>
        <taxon>Magnoliopsida</taxon>
        <taxon>eudicotyledons</taxon>
        <taxon>Gunneridae</taxon>
        <taxon>Pentapetalae</taxon>
        <taxon>asterids</taxon>
        <taxon>lamiids</taxon>
        <taxon>Lamiales</taxon>
        <taxon>Oleaceae</taxon>
        <taxon>Oleeae</taxon>
        <taxon>Fraxinus</taxon>
    </lineage>
</organism>
<dbReference type="SUPFAM" id="SSF52047">
    <property type="entry name" value="RNI-like"/>
    <property type="match status" value="1"/>
</dbReference>
<keyword evidence="4" id="KW-1185">Reference proteome</keyword>
<proteinExistence type="predicted"/>
<evidence type="ECO:0000313" key="4">
    <source>
        <dbReference type="Proteomes" id="UP000834106"/>
    </source>
</evidence>
<name>A0AAD2EBM4_9LAMI</name>
<dbReference type="PANTHER" id="PTHR48051">
    <property type="match status" value="1"/>
</dbReference>
<dbReference type="Gene3D" id="3.80.10.10">
    <property type="entry name" value="Ribonuclease Inhibitor"/>
    <property type="match status" value="1"/>
</dbReference>
<dbReference type="AlphaFoldDB" id="A0AAD2EBM4"/>
<dbReference type="Proteomes" id="UP000834106">
    <property type="component" value="Chromosome 19"/>
</dbReference>
<dbReference type="InterPro" id="IPR050216">
    <property type="entry name" value="LRR_domain-containing"/>
</dbReference>
<gene>
    <name evidence="3" type="ORF">FPE_LOCUS30803</name>
</gene>
<evidence type="ECO:0000256" key="2">
    <source>
        <dbReference type="ARBA" id="ARBA00022737"/>
    </source>
</evidence>
<dbReference type="InterPro" id="IPR032675">
    <property type="entry name" value="LRR_dom_sf"/>
</dbReference>
<sequence length="219" mass="24182">MMCTQSLNDHEVGEKDEVVDGHGRGRVNDQAACGICPLNQELKLSVSGRTELFKFIKELDPELIPHENLVRLNLVASLSHYISDQAACSSDTDGGDAAGTSFATTAKGVLPCNLLRYLPRTIENCRSLEELNANFNQLTKLPDTIRFELLNLKKLSVNSNKLVFLPSSTSHLTNLRDQPYHKHTPDLIFSADDPATTSTLTKQSFNVISPKLAFEVSRV</sequence>
<reference evidence="3" key="1">
    <citation type="submission" date="2023-05" db="EMBL/GenBank/DDBJ databases">
        <authorList>
            <person name="Huff M."/>
        </authorList>
    </citation>
    <scope>NUCLEOTIDE SEQUENCE</scope>
</reference>